<comment type="caution">
    <text evidence="1">The sequence shown here is derived from an EMBL/GenBank/DDBJ whole genome shotgun (WGS) entry which is preliminary data.</text>
</comment>
<keyword evidence="2" id="KW-1185">Reference proteome</keyword>
<evidence type="ECO:0000313" key="2">
    <source>
        <dbReference type="Proteomes" id="UP000190890"/>
    </source>
</evidence>
<sequence length="126" mass="14994">MESLERYFTLFDESRISKKARLELINIFSENMSFVLNGREKNGIEQWENFLDLIFTNNIDIKHMHEGWKFIQETKRYETRWAVCGKRKDGTVYTQLGKDIAELDEDGKIKYLENVPDNSGIFNVYK</sequence>
<protein>
    <recommendedName>
        <fullName evidence="3">SnoaL-like domain protein</fullName>
    </recommendedName>
</protein>
<name>A0A1S8TNF1_9CLOT</name>
<accession>A0A1S8TNF1</accession>
<organism evidence="1 2">
    <name type="scientific">Clostridium puniceum</name>
    <dbReference type="NCBI Taxonomy" id="29367"/>
    <lineage>
        <taxon>Bacteria</taxon>
        <taxon>Bacillati</taxon>
        <taxon>Bacillota</taxon>
        <taxon>Clostridia</taxon>
        <taxon>Eubacteriales</taxon>
        <taxon>Clostridiaceae</taxon>
        <taxon>Clostridium</taxon>
    </lineage>
</organism>
<dbReference type="RefSeq" id="WP_077846822.1">
    <property type="nucleotide sequence ID" value="NZ_LZZM01000105.1"/>
</dbReference>
<gene>
    <name evidence="1" type="ORF">CLPUN_16480</name>
</gene>
<dbReference type="SUPFAM" id="SSF54427">
    <property type="entry name" value="NTF2-like"/>
    <property type="match status" value="1"/>
</dbReference>
<dbReference type="Proteomes" id="UP000190890">
    <property type="component" value="Unassembled WGS sequence"/>
</dbReference>
<reference evidence="1 2" key="1">
    <citation type="submission" date="2016-05" db="EMBL/GenBank/DDBJ databases">
        <title>Microbial solvent formation.</title>
        <authorList>
            <person name="Poehlein A."/>
            <person name="Montoya Solano J.D."/>
            <person name="Flitsch S."/>
            <person name="Krabben P."/>
            <person name="Duerre P."/>
            <person name="Daniel R."/>
        </authorList>
    </citation>
    <scope>NUCLEOTIDE SEQUENCE [LARGE SCALE GENOMIC DNA]</scope>
    <source>
        <strain evidence="1 2">DSM 2619</strain>
    </source>
</reference>
<dbReference type="STRING" id="29367.CLPUN_16480"/>
<dbReference type="OrthoDB" id="1928996at2"/>
<dbReference type="Gene3D" id="3.10.450.50">
    <property type="match status" value="1"/>
</dbReference>
<dbReference type="AlphaFoldDB" id="A0A1S8TNF1"/>
<evidence type="ECO:0008006" key="3">
    <source>
        <dbReference type="Google" id="ProtNLM"/>
    </source>
</evidence>
<dbReference type="EMBL" id="LZZM01000105">
    <property type="protein sequence ID" value="OOM79278.1"/>
    <property type="molecule type" value="Genomic_DNA"/>
</dbReference>
<proteinExistence type="predicted"/>
<dbReference type="InterPro" id="IPR032710">
    <property type="entry name" value="NTF2-like_dom_sf"/>
</dbReference>
<evidence type="ECO:0000313" key="1">
    <source>
        <dbReference type="EMBL" id="OOM79278.1"/>
    </source>
</evidence>